<dbReference type="Proteomes" id="UP000275078">
    <property type="component" value="Unassembled WGS sequence"/>
</dbReference>
<evidence type="ECO:0000313" key="2">
    <source>
        <dbReference type="Proteomes" id="UP000275078"/>
    </source>
</evidence>
<dbReference type="AlphaFoldDB" id="A0A3N4HVS6"/>
<organism evidence="1 2">
    <name type="scientific">Ascobolus immersus RN42</name>
    <dbReference type="NCBI Taxonomy" id="1160509"/>
    <lineage>
        <taxon>Eukaryota</taxon>
        <taxon>Fungi</taxon>
        <taxon>Dikarya</taxon>
        <taxon>Ascomycota</taxon>
        <taxon>Pezizomycotina</taxon>
        <taxon>Pezizomycetes</taxon>
        <taxon>Pezizales</taxon>
        <taxon>Ascobolaceae</taxon>
        <taxon>Ascobolus</taxon>
    </lineage>
</organism>
<sequence>MAHYASESRRTRVRLDHYYWHQMSKDVLLYCDHCLDCLTKNTNRQKAIGQLQPLPVSSSIPLRDITIDLVTHLPECRIAGYGNTMFNAVMTRSCRLSKAVSFIPGRSDWSSEDWAKCILNHWWGLPASMVTDRDKRF</sequence>
<accession>A0A3N4HVS6</accession>
<protein>
    <recommendedName>
        <fullName evidence="3">Integrase zinc-binding domain-containing protein</fullName>
    </recommendedName>
</protein>
<feature type="non-terminal residue" evidence="1">
    <location>
        <position position="137"/>
    </location>
</feature>
<reference evidence="1 2" key="1">
    <citation type="journal article" date="2018" name="Nat. Ecol. Evol.">
        <title>Pezizomycetes genomes reveal the molecular basis of ectomycorrhizal truffle lifestyle.</title>
        <authorList>
            <person name="Murat C."/>
            <person name="Payen T."/>
            <person name="Noel B."/>
            <person name="Kuo A."/>
            <person name="Morin E."/>
            <person name="Chen J."/>
            <person name="Kohler A."/>
            <person name="Krizsan K."/>
            <person name="Balestrini R."/>
            <person name="Da Silva C."/>
            <person name="Montanini B."/>
            <person name="Hainaut M."/>
            <person name="Levati E."/>
            <person name="Barry K.W."/>
            <person name="Belfiori B."/>
            <person name="Cichocki N."/>
            <person name="Clum A."/>
            <person name="Dockter R.B."/>
            <person name="Fauchery L."/>
            <person name="Guy J."/>
            <person name="Iotti M."/>
            <person name="Le Tacon F."/>
            <person name="Lindquist E.A."/>
            <person name="Lipzen A."/>
            <person name="Malagnac F."/>
            <person name="Mello A."/>
            <person name="Molinier V."/>
            <person name="Miyauchi S."/>
            <person name="Poulain J."/>
            <person name="Riccioni C."/>
            <person name="Rubini A."/>
            <person name="Sitrit Y."/>
            <person name="Splivallo R."/>
            <person name="Traeger S."/>
            <person name="Wang M."/>
            <person name="Zifcakova L."/>
            <person name="Wipf D."/>
            <person name="Zambonelli A."/>
            <person name="Paolocci F."/>
            <person name="Nowrousian M."/>
            <person name="Ottonello S."/>
            <person name="Baldrian P."/>
            <person name="Spatafora J.W."/>
            <person name="Henrissat B."/>
            <person name="Nagy L.G."/>
            <person name="Aury J.M."/>
            <person name="Wincker P."/>
            <person name="Grigoriev I.V."/>
            <person name="Bonfante P."/>
            <person name="Martin F.M."/>
        </authorList>
    </citation>
    <scope>NUCLEOTIDE SEQUENCE [LARGE SCALE GENOMIC DNA]</scope>
    <source>
        <strain evidence="1 2">RN42</strain>
    </source>
</reference>
<gene>
    <name evidence="1" type="ORF">BJ508DRAFT_215925</name>
</gene>
<evidence type="ECO:0000313" key="1">
    <source>
        <dbReference type="EMBL" id="RPA73764.1"/>
    </source>
</evidence>
<keyword evidence="2" id="KW-1185">Reference proteome</keyword>
<dbReference type="STRING" id="1160509.A0A3N4HVS6"/>
<name>A0A3N4HVS6_ASCIM</name>
<proteinExistence type="predicted"/>
<evidence type="ECO:0008006" key="3">
    <source>
        <dbReference type="Google" id="ProtNLM"/>
    </source>
</evidence>
<dbReference type="EMBL" id="ML119811">
    <property type="protein sequence ID" value="RPA73764.1"/>
    <property type="molecule type" value="Genomic_DNA"/>
</dbReference>
<dbReference type="OrthoDB" id="5423428at2759"/>